<evidence type="ECO:0000313" key="2">
    <source>
        <dbReference type="EMBL" id="RST90418.1"/>
    </source>
</evidence>
<evidence type="ECO:0000259" key="1">
    <source>
        <dbReference type="Pfam" id="PF02589"/>
    </source>
</evidence>
<dbReference type="Pfam" id="PF02589">
    <property type="entry name" value="LUD_dom"/>
    <property type="match status" value="1"/>
</dbReference>
<dbReference type="InterPro" id="IPR003741">
    <property type="entry name" value="LUD_dom"/>
</dbReference>
<keyword evidence="3" id="KW-1185">Reference proteome</keyword>
<dbReference type="Proteomes" id="UP000277864">
    <property type="component" value="Unassembled WGS sequence"/>
</dbReference>
<dbReference type="InterPro" id="IPR024185">
    <property type="entry name" value="FTHF_cligase-like_sf"/>
</dbReference>
<evidence type="ECO:0000313" key="3">
    <source>
        <dbReference type="Proteomes" id="UP000277864"/>
    </source>
</evidence>
<dbReference type="InterPro" id="IPR037171">
    <property type="entry name" value="NagB/RpiA_transferase-like"/>
</dbReference>
<dbReference type="RefSeq" id="WP_125943030.1">
    <property type="nucleotide sequence ID" value="NZ_PXZH01000001.1"/>
</dbReference>
<name>A0A3R9YG77_9ENTE</name>
<gene>
    <name evidence="2" type="ORF">C7P63_04900</name>
</gene>
<dbReference type="Gene3D" id="3.40.50.10420">
    <property type="entry name" value="NagB/RpiA/CoA transferase-like"/>
    <property type="match status" value="1"/>
</dbReference>
<dbReference type="SUPFAM" id="SSF100950">
    <property type="entry name" value="NagB/RpiA/CoA transferase-like"/>
    <property type="match status" value="1"/>
</dbReference>
<sequence length="243" mass="27171">MTELIQNREDFLKNLTEKLGIERQPVESHPFEPMNQLPHETLSGKTQDELLQVAKERVKKIHTNIVETKQADLEGIINELIGKWGNGKVLLPTDNRFKEVGLNQFDANDYANHSVDFDRAFWQKGADYREENIQTASEANVAVAFAEFLLAESGSIVVETHAGQGRSLHFLPTHYISIVPKSKIVPRSTQAADFYHEKRAKGETLGSAIHFISGPSNSGDIEMQLVVGLHGPIEVVYVVVEDL</sequence>
<organism evidence="2 3">
    <name type="scientific">Vagococcus humatus</name>
    <dbReference type="NCBI Taxonomy" id="1889241"/>
    <lineage>
        <taxon>Bacteria</taxon>
        <taxon>Bacillati</taxon>
        <taxon>Bacillota</taxon>
        <taxon>Bacilli</taxon>
        <taxon>Lactobacillales</taxon>
        <taxon>Enterococcaceae</taxon>
        <taxon>Vagococcus</taxon>
    </lineage>
</organism>
<dbReference type="PANTHER" id="PTHR43682:SF1">
    <property type="entry name" value="LACTATE UTILIZATION PROTEIN C"/>
    <property type="match status" value="1"/>
</dbReference>
<proteinExistence type="predicted"/>
<protein>
    <submittedName>
        <fullName evidence="2">Lactate utilization protein C</fullName>
    </submittedName>
</protein>
<accession>A0A3R9YG77</accession>
<dbReference type="AlphaFoldDB" id="A0A3R9YG77"/>
<dbReference type="EMBL" id="PXZH01000001">
    <property type="protein sequence ID" value="RST90418.1"/>
    <property type="molecule type" value="Genomic_DNA"/>
</dbReference>
<reference evidence="2 3" key="1">
    <citation type="submission" date="2018-03" db="EMBL/GenBank/DDBJ databases">
        <authorList>
            <person name="Gulvik C.A."/>
        </authorList>
    </citation>
    <scope>NUCLEOTIDE SEQUENCE [LARGE SCALE GENOMIC DNA]</scope>
    <source>
        <strain evidence="2 3">JCM 31581</strain>
    </source>
</reference>
<dbReference type="PANTHER" id="PTHR43682">
    <property type="entry name" value="LACTATE UTILIZATION PROTEIN C"/>
    <property type="match status" value="1"/>
</dbReference>
<dbReference type="OrthoDB" id="9794157at2"/>
<feature type="domain" description="LUD" evidence="1">
    <location>
        <begin position="52"/>
        <end position="240"/>
    </location>
</feature>
<comment type="caution">
    <text evidence="2">The sequence shown here is derived from an EMBL/GenBank/DDBJ whole genome shotgun (WGS) entry which is preliminary data.</text>
</comment>